<comment type="caution">
    <text evidence="1">The sequence shown here is derived from an EMBL/GenBank/DDBJ whole genome shotgun (WGS) entry which is preliminary data.</text>
</comment>
<sequence>MPLPGLVLSKISNILGVTIYLSSISTLDGASSTFDFSTNTLTLHTLSSISIPSTIQYLNTFS</sequence>
<keyword evidence="2" id="KW-1185">Reference proteome</keyword>
<accession>A0ABN1LGM9</accession>
<name>A0ABN1LGM9_9CLOT</name>
<organism evidence="1 2">
    <name type="scientific">Clostridium nitritogenes</name>
    <dbReference type="NCBI Taxonomy" id="83340"/>
    <lineage>
        <taxon>Bacteria</taxon>
        <taxon>Bacillati</taxon>
        <taxon>Bacillota</taxon>
        <taxon>Clostridia</taxon>
        <taxon>Eubacteriales</taxon>
        <taxon>Clostridiaceae</taxon>
        <taxon>Clostridium</taxon>
    </lineage>
</organism>
<dbReference type="EMBL" id="BAAACO010000001">
    <property type="protein sequence ID" value="GAA0855816.1"/>
    <property type="molecule type" value="Genomic_DNA"/>
</dbReference>
<evidence type="ECO:0000313" key="1">
    <source>
        <dbReference type="EMBL" id="GAA0855816.1"/>
    </source>
</evidence>
<reference evidence="1 2" key="1">
    <citation type="journal article" date="2019" name="Int. J. Syst. Evol. Microbiol.">
        <title>The Global Catalogue of Microorganisms (GCM) 10K type strain sequencing project: providing services to taxonomists for standard genome sequencing and annotation.</title>
        <authorList>
            <consortium name="The Broad Institute Genomics Platform"/>
            <consortium name="The Broad Institute Genome Sequencing Center for Infectious Disease"/>
            <person name="Wu L."/>
            <person name="Ma J."/>
        </authorList>
    </citation>
    <scope>NUCLEOTIDE SEQUENCE [LARGE SCALE GENOMIC DNA]</scope>
    <source>
        <strain evidence="1 2">JCM 6485</strain>
    </source>
</reference>
<proteinExistence type="predicted"/>
<dbReference type="Proteomes" id="UP001501764">
    <property type="component" value="Unassembled WGS sequence"/>
</dbReference>
<protein>
    <submittedName>
        <fullName evidence="1">Uncharacterized protein</fullName>
    </submittedName>
</protein>
<gene>
    <name evidence="1" type="ORF">GCM10008916_02860</name>
</gene>
<evidence type="ECO:0000313" key="2">
    <source>
        <dbReference type="Proteomes" id="UP001501764"/>
    </source>
</evidence>